<dbReference type="STRING" id="869209.Tresu_0473"/>
<evidence type="ECO:0000256" key="1">
    <source>
        <dbReference type="SAM" id="SignalP"/>
    </source>
</evidence>
<proteinExistence type="predicted"/>
<dbReference type="GeneID" id="302997687"/>
<accession>F2NXV4</accession>
<evidence type="ECO:0000313" key="3">
    <source>
        <dbReference type="Proteomes" id="UP000006852"/>
    </source>
</evidence>
<name>F2NXV4_TRES6</name>
<evidence type="ECO:0008006" key="4">
    <source>
        <dbReference type="Google" id="ProtNLM"/>
    </source>
</evidence>
<dbReference type="AlphaFoldDB" id="F2NXV4"/>
<keyword evidence="1" id="KW-0732">Signal</keyword>
<gene>
    <name evidence="2" type="ordered locus">Tresu_0473</name>
</gene>
<dbReference type="RefSeq" id="WP_013700731.1">
    <property type="nucleotide sequence ID" value="NC_015385.1"/>
</dbReference>
<sequence>MKALKKICTALMLLAFAFVFASCSSGSDSDDDDDQSITLSDGSYTLAITQTSDGMVEKYDIKATASNESWTFKSGSKTQNVDLTKQMTTDELAKFKEMDDDDKKAMTKKEMSLPDDAEISFADNKVIVKSTLSAAELTEMQEDYKLSSIPSDAKIKTIKDNEYEITMSTKEWETIVFHVNKD</sequence>
<reference evidence="3" key="2">
    <citation type="submission" date="2011-04" db="EMBL/GenBank/DDBJ databases">
        <title>The complete genome of chromosome of Treponema succinifaciens DSM 2489.</title>
        <authorList>
            <person name="Lucas S."/>
            <person name="Copeland A."/>
            <person name="Lapidus A."/>
            <person name="Bruce D."/>
            <person name="Goodwin L."/>
            <person name="Pitluck S."/>
            <person name="Peters L."/>
            <person name="Kyrpides N."/>
            <person name="Mavromatis K."/>
            <person name="Ivanova N."/>
            <person name="Ovchinnikova G."/>
            <person name="Teshima H."/>
            <person name="Detter J.C."/>
            <person name="Tapia R."/>
            <person name="Han C."/>
            <person name="Land M."/>
            <person name="Hauser L."/>
            <person name="Markowitz V."/>
            <person name="Cheng J.-F."/>
            <person name="Hugenholtz P."/>
            <person name="Woyke T."/>
            <person name="Wu D."/>
            <person name="Gronow S."/>
            <person name="Wellnitz S."/>
            <person name="Brambilla E."/>
            <person name="Klenk H.-P."/>
            <person name="Eisen J.A."/>
        </authorList>
    </citation>
    <scope>NUCLEOTIDE SEQUENCE [LARGE SCALE GENOMIC DNA]</scope>
    <source>
        <strain evidence="3">ATCC 33096 / DSM 2489 / 6091</strain>
    </source>
</reference>
<feature type="signal peptide" evidence="1">
    <location>
        <begin position="1"/>
        <end position="21"/>
    </location>
</feature>
<feature type="chain" id="PRO_5003284177" description="Lipoprotein" evidence="1">
    <location>
        <begin position="22"/>
        <end position="182"/>
    </location>
</feature>
<keyword evidence="3" id="KW-1185">Reference proteome</keyword>
<dbReference type="HOGENOM" id="CLU_1481352_0_0_12"/>
<dbReference type="KEGG" id="tsu:Tresu_0473"/>
<protein>
    <recommendedName>
        <fullName evidence="4">Lipoprotein</fullName>
    </recommendedName>
</protein>
<dbReference type="EMBL" id="CP002631">
    <property type="protein sequence ID" value="AEB13424.1"/>
    <property type="molecule type" value="Genomic_DNA"/>
</dbReference>
<reference evidence="2 3" key="1">
    <citation type="journal article" date="2011" name="Stand. Genomic Sci.">
        <title>Complete genome sequence of Treponema succinifaciens type strain (6091).</title>
        <authorList>
            <person name="Han C."/>
            <person name="Gronow S."/>
            <person name="Teshima H."/>
            <person name="Lapidus A."/>
            <person name="Nolan M."/>
            <person name="Lucas S."/>
            <person name="Hammon N."/>
            <person name="Deshpande S."/>
            <person name="Cheng J.F."/>
            <person name="Zeytun A."/>
            <person name="Tapia R."/>
            <person name="Goodwin L."/>
            <person name="Pitluck S."/>
            <person name="Liolios K."/>
            <person name="Pagani I."/>
            <person name="Ivanova N."/>
            <person name="Mavromatis K."/>
            <person name="Mikhailova N."/>
            <person name="Huntemann M."/>
            <person name="Pati A."/>
            <person name="Chen A."/>
            <person name="Palaniappan K."/>
            <person name="Land M."/>
            <person name="Hauser L."/>
            <person name="Brambilla E.M."/>
            <person name="Rohde M."/>
            <person name="Goker M."/>
            <person name="Woyke T."/>
            <person name="Bristow J."/>
            <person name="Eisen J.A."/>
            <person name="Markowitz V."/>
            <person name="Hugenholtz P."/>
            <person name="Kyrpides N.C."/>
            <person name="Klenk H.P."/>
            <person name="Detter J.C."/>
        </authorList>
    </citation>
    <scope>NUCLEOTIDE SEQUENCE [LARGE SCALE GENOMIC DNA]</scope>
    <source>
        <strain evidence="3">ATCC 33096 / DSM 2489 / 6091</strain>
    </source>
</reference>
<dbReference type="Proteomes" id="UP000006852">
    <property type="component" value="Chromosome"/>
</dbReference>
<dbReference type="PROSITE" id="PS51257">
    <property type="entry name" value="PROKAR_LIPOPROTEIN"/>
    <property type="match status" value="1"/>
</dbReference>
<organism evidence="2 3">
    <name type="scientific">Treponema succinifaciens (strain ATCC 33096 / DSM 2489 / 6091)</name>
    <dbReference type="NCBI Taxonomy" id="869209"/>
    <lineage>
        <taxon>Bacteria</taxon>
        <taxon>Pseudomonadati</taxon>
        <taxon>Spirochaetota</taxon>
        <taxon>Spirochaetia</taxon>
        <taxon>Spirochaetales</taxon>
        <taxon>Treponemataceae</taxon>
        <taxon>Treponema</taxon>
    </lineage>
</organism>
<evidence type="ECO:0000313" key="2">
    <source>
        <dbReference type="EMBL" id="AEB13424.1"/>
    </source>
</evidence>